<protein>
    <recommendedName>
        <fullName evidence="3">Leucine-rich repeat domain-containing protein</fullName>
    </recommendedName>
</protein>
<dbReference type="EMBL" id="NQXA01000001">
    <property type="protein sequence ID" value="PHQ30841.1"/>
    <property type="molecule type" value="Genomic_DNA"/>
</dbReference>
<dbReference type="OrthoDB" id="2556499at2"/>
<dbReference type="SUPFAM" id="SSF52058">
    <property type="entry name" value="L domain-like"/>
    <property type="match status" value="1"/>
</dbReference>
<evidence type="ECO:0008006" key="3">
    <source>
        <dbReference type="Google" id="ProtNLM"/>
    </source>
</evidence>
<dbReference type="AlphaFoldDB" id="A0A2G1VVU6"/>
<organism evidence="1 2">
    <name type="scientific">Leeuwenhoekiella nanhaiensis</name>
    <dbReference type="NCBI Taxonomy" id="1655491"/>
    <lineage>
        <taxon>Bacteria</taxon>
        <taxon>Pseudomonadati</taxon>
        <taxon>Bacteroidota</taxon>
        <taxon>Flavobacteriia</taxon>
        <taxon>Flavobacteriales</taxon>
        <taxon>Flavobacteriaceae</taxon>
        <taxon>Leeuwenhoekiella</taxon>
    </lineage>
</organism>
<accession>A0A2G1VVU6</accession>
<gene>
    <name evidence="1" type="ORF">CJ305_01015</name>
</gene>
<reference evidence="1 2" key="1">
    <citation type="submission" date="2017-08" db="EMBL/GenBank/DDBJ databases">
        <title>The whole genome shortgun sequences of strain Leeuwenhoekiella nanhaiensis G18 from the South China Sea.</title>
        <authorList>
            <person name="Liu Q."/>
        </authorList>
    </citation>
    <scope>NUCLEOTIDE SEQUENCE [LARGE SCALE GENOMIC DNA]</scope>
    <source>
        <strain evidence="1 2">G18</strain>
    </source>
</reference>
<proteinExistence type="predicted"/>
<evidence type="ECO:0000313" key="1">
    <source>
        <dbReference type="EMBL" id="PHQ30841.1"/>
    </source>
</evidence>
<dbReference type="Gene3D" id="3.80.10.10">
    <property type="entry name" value="Ribonuclease Inhibitor"/>
    <property type="match status" value="1"/>
</dbReference>
<name>A0A2G1VVU6_9FLAO</name>
<dbReference type="InterPro" id="IPR032675">
    <property type="entry name" value="LRR_dom_sf"/>
</dbReference>
<keyword evidence="2" id="KW-1185">Reference proteome</keyword>
<dbReference type="Proteomes" id="UP000229433">
    <property type="component" value="Unassembled WGS sequence"/>
</dbReference>
<dbReference type="RefSeq" id="WP_099644380.1">
    <property type="nucleotide sequence ID" value="NZ_KZ319287.1"/>
</dbReference>
<comment type="caution">
    <text evidence="1">The sequence shown here is derived from an EMBL/GenBank/DDBJ whole genome shotgun (WGS) entry which is preliminary data.</text>
</comment>
<sequence length="339" mass="38732">MKFEIIDKKSGQFLLSSDIDKNTLKKLSKHSNLNSIQFSEPVTDVNVWINFRDLLFSKNPDLELYIYSNHNKPWDLSFLELFPNLKTFGVGGYMDCLNIDSIGSLGALKSLSINSYKFENFDFLNKVNPNLISLILGSTKTKKIDISSISRFQNLENLSVWGHKRGIDQVSKLSALKKLHLSVNLENLDFISQLDKLKSVKLSFSQIKNLGALTQLKSLTHLDILQVRRLVSLEFISGLKNLKNLILTNLPNVETFPELSYNNQLELIDIENLKGLKHLESLEFAESLKEFSFVNCSHLQPEDFLPVLRNKNIQNVNVGFGSDKKNNKFEDLKLIYGFK</sequence>
<evidence type="ECO:0000313" key="2">
    <source>
        <dbReference type="Proteomes" id="UP000229433"/>
    </source>
</evidence>